<comment type="caution">
    <text evidence="1">The sequence shown here is derived from an EMBL/GenBank/DDBJ whole genome shotgun (WGS) entry which is preliminary data.</text>
</comment>
<evidence type="ECO:0000313" key="2">
    <source>
        <dbReference type="Proteomes" id="UP001527181"/>
    </source>
</evidence>
<sequence>MATPYLLQDAIVRELQELFKDFELKGLDGDQAKLNIYPQFLPAKSSEDDLEHFPYIIVRILDGGTLSEEDAATCTIGLYIGIFDEDTNHQGYKDVLNILSRMEQHFLAKRIIDDRYVISLPFDWSVYDEDIYPYYFGGAQTKWSLPAIKQEVVL</sequence>
<name>A0ABT4GZP8_PAEAL</name>
<dbReference type="Proteomes" id="UP001527181">
    <property type="component" value="Unassembled WGS sequence"/>
</dbReference>
<accession>A0ABT4GZP8</accession>
<reference evidence="1 2" key="1">
    <citation type="submission" date="2022-05" db="EMBL/GenBank/DDBJ databases">
        <title>Genome Sequencing of Bee-Associated Microbes.</title>
        <authorList>
            <person name="Dunlap C."/>
        </authorList>
    </citation>
    <scope>NUCLEOTIDE SEQUENCE [LARGE SCALE GENOMIC DNA]</scope>
    <source>
        <strain evidence="1 2">NRRL B-04010</strain>
    </source>
</reference>
<dbReference type="EMBL" id="JAMDNP010000032">
    <property type="protein sequence ID" value="MCY9762202.1"/>
    <property type="molecule type" value="Genomic_DNA"/>
</dbReference>
<keyword evidence="2" id="KW-1185">Reference proteome</keyword>
<organism evidence="1 2">
    <name type="scientific">Paenibacillus alvei</name>
    <name type="common">Bacillus alvei</name>
    <dbReference type="NCBI Taxonomy" id="44250"/>
    <lineage>
        <taxon>Bacteria</taxon>
        <taxon>Bacillati</taxon>
        <taxon>Bacillota</taxon>
        <taxon>Bacilli</taxon>
        <taxon>Bacillales</taxon>
        <taxon>Paenibacillaceae</taxon>
        <taxon>Paenibacillus</taxon>
    </lineage>
</organism>
<proteinExistence type="predicted"/>
<protein>
    <submittedName>
        <fullName evidence="1">Uncharacterized protein</fullName>
    </submittedName>
</protein>
<evidence type="ECO:0000313" key="1">
    <source>
        <dbReference type="EMBL" id="MCY9762202.1"/>
    </source>
</evidence>
<dbReference type="RefSeq" id="WP_005542686.1">
    <property type="nucleotide sequence ID" value="NZ_JAKOBS010000031.1"/>
</dbReference>
<dbReference type="GeneID" id="94487079"/>
<gene>
    <name evidence="1" type="ORF">M5X12_16640</name>
</gene>